<organism evidence="3">
    <name type="scientific">Mesocestoides corti</name>
    <name type="common">Flatworm</name>
    <dbReference type="NCBI Taxonomy" id="53468"/>
    <lineage>
        <taxon>Eukaryota</taxon>
        <taxon>Metazoa</taxon>
        <taxon>Spiralia</taxon>
        <taxon>Lophotrochozoa</taxon>
        <taxon>Platyhelminthes</taxon>
        <taxon>Cestoda</taxon>
        <taxon>Eucestoda</taxon>
        <taxon>Cyclophyllidea</taxon>
        <taxon>Mesocestoididae</taxon>
        <taxon>Mesocestoides</taxon>
    </lineage>
</organism>
<sequence>MAVEPRRKTDDSAIHRPFAKCHRHCARLHTKRSDPQKPRIRLVHLSCHHLNESLLPANRGKLVNAPVRPHTPCVRIATQRAT</sequence>
<reference evidence="3" key="1">
    <citation type="submission" date="2017-02" db="UniProtKB">
        <authorList>
            <consortium name="WormBaseParasite"/>
        </authorList>
    </citation>
    <scope>IDENTIFICATION</scope>
</reference>
<dbReference type="AlphaFoldDB" id="A0A0R3UM81"/>
<keyword evidence="2" id="KW-1185">Reference proteome</keyword>
<evidence type="ECO:0000313" key="1">
    <source>
        <dbReference type="EMBL" id="VDD82842.1"/>
    </source>
</evidence>
<accession>A0A0R3UM81</accession>
<dbReference type="EMBL" id="UXSR01005583">
    <property type="protein sequence ID" value="VDD82842.1"/>
    <property type="molecule type" value="Genomic_DNA"/>
</dbReference>
<evidence type="ECO:0000313" key="3">
    <source>
        <dbReference type="WBParaSite" id="MCOS_0000884401-mRNA-1"/>
    </source>
</evidence>
<dbReference type="WBParaSite" id="MCOS_0000884401-mRNA-1">
    <property type="protein sequence ID" value="MCOS_0000884401-mRNA-1"/>
    <property type="gene ID" value="MCOS_0000884401"/>
</dbReference>
<gene>
    <name evidence="1" type="ORF">MCOS_LOCUS8845</name>
</gene>
<dbReference type="Proteomes" id="UP000267029">
    <property type="component" value="Unassembled WGS sequence"/>
</dbReference>
<protein>
    <submittedName>
        <fullName evidence="1 3">Uncharacterized protein</fullName>
    </submittedName>
</protein>
<proteinExistence type="predicted"/>
<name>A0A0R3UM81_MESCO</name>
<evidence type="ECO:0000313" key="2">
    <source>
        <dbReference type="Proteomes" id="UP000267029"/>
    </source>
</evidence>
<reference evidence="1 2" key="2">
    <citation type="submission" date="2018-10" db="EMBL/GenBank/DDBJ databases">
        <authorList>
            <consortium name="Pathogen Informatics"/>
        </authorList>
    </citation>
    <scope>NUCLEOTIDE SEQUENCE [LARGE SCALE GENOMIC DNA]</scope>
</reference>